<dbReference type="OrthoDB" id="7596295at2"/>
<dbReference type="RefSeq" id="WP_072596082.1">
    <property type="nucleotide sequence ID" value="NZ_CP018221.1"/>
</dbReference>
<protein>
    <submittedName>
        <fullName evidence="1">Uncharacterized protein</fullName>
    </submittedName>
</protein>
<proteinExistence type="predicted"/>
<reference evidence="2" key="1">
    <citation type="submission" date="2016-11" db="EMBL/GenBank/DDBJ databases">
        <title>Complete Genome Sequence of alachlor-degrading Sphingomonas sp. strain JJ-A5.</title>
        <authorList>
            <person name="Lee H."/>
            <person name="Ka J.-O."/>
        </authorList>
    </citation>
    <scope>NUCLEOTIDE SEQUENCE [LARGE SCALE GENOMIC DNA]</scope>
    <source>
        <strain evidence="2">JJ-A5</strain>
    </source>
</reference>
<dbReference type="EMBL" id="CP018221">
    <property type="protein sequence ID" value="API58515.1"/>
    <property type="molecule type" value="Genomic_DNA"/>
</dbReference>
<dbReference type="STRING" id="1921510.BSL82_03670"/>
<evidence type="ECO:0000313" key="2">
    <source>
        <dbReference type="Proteomes" id="UP000182063"/>
    </source>
</evidence>
<organism evidence="1 2">
    <name type="scientific">Tardibacter chloracetimidivorans</name>
    <dbReference type="NCBI Taxonomy" id="1921510"/>
    <lineage>
        <taxon>Bacteria</taxon>
        <taxon>Pseudomonadati</taxon>
        <taxon>Pseudomonadota</taxon>
        <taxon>Alphaproteobacteria</taxon>
        <taxon>Sphingomonadales</taxon>
        <taxon>Sphingomonadaceae</taxon>
        <taxon>Tardibacter</taxon>
    </lineage>
</organism>
<sequence length="104" mass="11346">MSEIVLTEEEEQEILEGQAASDLLDNPAFLLAIERVRGECSEGILTSPPDRRDAREDLYNLSRGLTAITEKLAQIAAVGASVLQNAALRTDESVQDDPDSLDDF</sequence>
<evidence type="ECO:0000313" key="1">
    <source>
        <dbReference type="EMBL" id="API58515.1"/>
    </source>
</evidence>
<name>A0A1L3ZSB7_9SPHN</name>
<dbReference type="AlphaFoldDB" id="A0A1L3ZSB7"/>
<accession>A0A1L3ZSB7</accession>
<gene>
    <name evidence="1" type="ORF">BSL82_03670</name>
</gene>
<dbReference type="Proteomes" id="UP000182063">
    <property type="component" value="Chromosome"/>
</dbReference>
<dbReference type="KEGG" id="sphj:BSL82_03670"/>
<keyword evidence="2" id="KW-1185">Reference proteome</keyword>